<dbReference type="Gene3D" id="3.90.320.10">
    <property type="match status" value="1"/>
</dbReference>
<dbReference type="GO" id="GO:0004386">
    <property type="term" value="F:helicase activity"/>
    <property type="evidence" value="ECO:0007669"/>
    <property type="project" value="UniProtKB-KW"/>
</dbReference>
<keyword evidence="2" id="KW-0347">Helicase</keyword>
<dbReference type="SUPFAM" id="SSF52980">
    <property type="entry name" value="Restriction endonuclease-like"/>
    <property type="match status" value="1"/>
</dbReference>
<proteinExistence type="predicted"/>
<dbReference type="Pfam" id="PF12705">
    <property type="entry name" value="PDDEXK_1"/>
    <property type="match status" value="1"/>
</dbReference>
<sequence length="171" mass="18272">GEALLETEAAKARGTALHLLLEQLPEHDPALWPDLAAGLLPEAADLAELLAEAQAALALPGLAAPPGGQVLLEVPLTAEIRGRRLYGAIDRLIVGPDLVTAIDYKSNAVVPQRPEDVPEGLLRQMGAYAEALAQIYPDRRIETAILWTRTAELMPLPRDIVRSAMQGATIP</sequence>
<evidence type="ECO:0000259" key="1">
    <source>
        <dbReference type="Pfam" id="PF12705"/>
    </source>
</evidence>
<comment type="caution">
    <text evidence="2">The sequence shown here is derived from an EMBL/GenBank/DDBJ whole genome shotgun (WGS) entry which is preliminary data.</text>
</comment>
<feature type="non-terminal residue" evidence="2">
    <location>
        <position position="1"/>
    </location>
</feature>
<dbReference type="EMBL" id="PZKG01000001">
    <property type="protein sequence ID" value="PTE23824.1"/>
    <property type="molecule type" value="Genomic_DNA"/>
</dbReference>
<dbReference type="InterPro" id="IPR011335">
    <property type="entry name" value="Restrct_endonuc-II-like"/>
</dbReference>
<dbReference type="RefSeq" id="WP_181247662.1">
    <property type="nucleotide sequence ID" value="NZ_PZKG01000001.1"/>
</dbReference>
<dbReference type="InterPro" id="IPR011604">
    <property type="entry name" value="PDDEXK-like_dom_sf"/>
</dbReference>
<keyword evidence="2" id="KW-0547">Nucleotide-binding</keyword>
<dbReference type="Proteomes" id="UP000241010">
    <property type="component" value="Unassembled WGS sequence"/>
</dbReference>
<dbReference type="InterPro" id="IPR038726">
    <property type="entry name" value="PDDEXK_AddAB-type"/>
</dbReference>
<keyword evidence="3" id="KW-1185">Reference proteome</keyword>
<feature type="domain" description="PD-(D/E)XK endonuclease-like" evidence="1">
    <location>
        <begin position="8"/>
        <end position="137"/>
    </location>
</feature>
<organism evidence="2 3">
    <name type="scientific">Cereibacter changlensis JA139</name>
    <dbReference type="NCBI Taxonomy" id="1188249"/>
    <lineage>
        <taxon>Bacteria</taxon>
        <taxon>Pseudomonadati</taxon>
        <taxon>Pseudomonadota</taxon>
        <taxon>Alphaproteobacteria</taxon>
        <taxon>Rhodobacterales</taxon>
        <taxon>Paracoccaceae</taxon>
        <taxon>Cereibacter</taxon>
    </lineage>
</organism>
<dbReference type="AlphaFoldDB" id="A0A2T4K103"/>
<accession>A0A2T4K103</accession>
<reference evidence="2 3" key="1">
    <citation type="submission" date="2018-03" db="EMBL/GenBank/DDBJ databases">
        <title>Cereibacter changlensis.</title>
        <authorList>
            <person name="Meyer T.E."/>
            <person name="Miller S."/>
            <person name="Lodha T."/>
            <person name="Gandham S."/>
            <person name="Chintalapati S."/>
            <person name="Chintalapati V.R."/>
        </authorList>
    </citation>
    <scope>NUCLEOTIDE SEQUENCE [LARGE SCALE GENOMIC DNA]</scope>
    <source>
        <strain evidence="2 3">JA139</strain>
    </source>
</reference>
<evidence type="ECO:0000313" key="3">
    <source>
        <dbReference type="Proteomes" id="UP000241010"/>
    </source>
</evidence>
<keyword evidence="2" id="KW-0067">ATP-binding</keyword>
<evidence type="ECO:0000313" key="2">
    <source>
        <dbReference type="EMBL" id="PTE23824.1"/>
    </source>
</evidence>
<keyword evidence="2" id="KW-0378">Hydrolase</keyword>
<name>A0A2T4K103_9RHOB</name>
<protein>
    <submittedName>
        <fullName evidence="2">Double-strand break repair helicase AddA</fullName>
    </submittedName>
</protein>
<gene>
    <name evidence="2" type="ORF">C5F48_00755</name>
</gene>